<dbReference type="PROSITE" id="PS52016">
    <property type="entry name" value="TONB_DEPENDENT_REC_3"/>
    <property type="match status" value="1"/>
</dbReference>
<evidence type="ECO:0000256" key="6">
    <source>
        <dbReference type="ARBA" id="ARBA00023237"/>
    </source>
</evidence>
<dbReference type="AlphaFoldDB" id="A0A7M2Y9Y6"/>
<feature type="domain" description="TonB-dependent receptor plug" evidence="8">
    <location>
        <begin position="115"/>
        <end position="220"/>
    </location>
</feature>
<dbReference type="InterPro" id="IPR023997">
    <property type="entry name" value="TonB-dep_OMP_SusC/RagA_CS"/>
</dbReference>
<name>A0A7M2Y9Y6_9FLAO</name>
<reference evidence="9 10" key="1">
    <citation type="submission" date="2019-05" db="EMBL/GenBank/DDBJ databases">
        <title>Chryseobacterium sp. isolated from King George Island, maritime Antarctica.</title>
        <authorList>
            <person name="Peng X."/>
        </authorList>
    </citation>
    <scope>NUCLEOTIDE SEQUENCE [LARGE SCALE GENOMIC DNA]</scope>
    <source>
        <strain evidence="9 10">7-3A</strain>
    </source>
</reference>
<accession>A0A7M2Y9Y6</accession>
<evidence type="ECO:0000256" key="7">
    <source>
        <dbReference type="PROSITE-ProRule" id="PRU01360"/>
    </source>
</evidence>
<dbReference type="InterPro" id="IPR037066">
    <property type="entry name" value="Plug_dom_sf"/>
</dbReference>
<dbReference type="Gene3D" id="2.40.170.20">
    <property type="entry name" value="TonB-dependent receptor, beta-barrel domain"/>
    <property type="match status" value="1"/>
</dbReference>
<protein>
    <submittedName>
        <fullName evidence="9">SusC/RagA family TonB-linked outer membrane protein</fullName>
    </submittedName>
</protein>
<dbReference type="InterPro" id="IPR012910">
    <property type="entry name" value="Plug_dom"/>
</dbReference>
<evidence type="ECO:0000256" key="4">
    <source>
        <dbReference type="ARBA" id="ARBA00022692"/>
    </source>
</evidence>
<sequence length="1061" mass="119046">MRKIRWIILLVSSTFIFAQQNVSGIILNEKTKVPLAGVAVVISPLGSVILTDNRGQFSFQLTSETSELTISAKGFETKSVQVKQPITETMKIYLVSGIYEIEAVNIQTGYQHIPKERSTGSFSSVNNNLLNQQVSTDILGRLAGVANGIMVDNGTSQGKNQIMVRGLSTIKGPKMPLIVVDNFPYEGDLGNINPNIVESITVLKDASAASIWGARAANGVIVITTKSAGMNKPFTVNFGMNTTMTTKPDLDAVRQISSTDFIELEKELFTRGFYNSDINSSKKIVISPVIELLNSAKKGLISQEEANRQIDEFKKYDLRDEFKKHMYQSAINNQYFVDFSGGSSKLSWITSLGYDDNEGNLGEKYDRLNANVKNVWKPNDRFTFSSGFIFTNTSLQSGRLAYGNLNMKSGNAAPYVQLADDMGNALPVFSTFSQRFKNSFSEGKLLDWNYYPLTDWEYNTTKTKNTEVILNTGINYRIIKGLDADMKYQYQRNSGFSDVLFGEDGYYSRNLINSFTQINQDGTIKYGIPKGSIFDKSNVLSTINNLRGQLNFNHKYEKSQISAILGTEIRSAEAYSSKNRYFGFNDSDLTFSTIDYSNAFPFITGGNSTISNNDGLGNTARRFVSAYGNAAYTFDNRYTISGSARRDASNLFGLNSRDQWNPFWSVGLAWNIANEKFYNYTGLPNVKLRGSYGFNGNIDPSMVAVSTILYVSPSSIYTGTPTARFDNYYNPNLRWETVRMINIGLDFASQNNRISGSLDYFQKKGANLFGQAPMDYTTGILSLLWNVAGIKGNGLDLELKTLNIDQAFKWNTILNFSRFKDEVTHYYINTTFARQFVSPTVTVSGVEGLPIYSIFAYKWAGLNPITGDPQGFLDGEVSKEYNKIMNSDIKDLKYFGSAIPRTYGSFINSFSYKNVSLDVGILYKFDYWFRKRSINYTSLYRDWLGHSDYSFRWQTPGDELNTNVPSNSFVANANRDNFYAGSEVLVEKGDHIRLQYINLSYNISSSSQWSLPFKEVKLYINASNLGLLWKANKSGIDPDYNLGNYTLINPSTFSFGIKTKF</sequence>
<keyword evidence="4 7" id="KW-0812">Transmembrane</keyword>
<dbReference type="InterPro" id="IPR008969">
    <property type="entry name" value="CarboxyPept-like_regulatory"/>
</dbReference>
<evidence type="ECO:0000256" key="1">
    <source>
        <dbReference type="ARBA" id="ARBA00004571"/>
    </source>
</evidence>
<comment type="similarity">
    <text evidence="7">Belongs to the TonB-dependent receptor family.</text>
</comment>
<evidence type="ECO:0000256" key="2">
    <source>
        <dbReference type="ARBA" id="ARBA00022448"/>
    </source>
</evidence>
<keyword evidence="10" id="KW-1185">Reference proteome</keyword>
<dbReference type="Pfam" id="PF13715">
    <property type="entry name" value="CarbopepD_reg_2"/>
    <property type="match status" value="1"/>
</dbReference>
<dbReference type="SUPFAM" id="SSF49464">
    <property type="entry name" value="Carboxypeptidase regulatory domain-like"/>
    <property type="match status" value="1"/>
</dbReference>
<dbReference type="GO" id="GO:0009279">
    <property type="term" value="C:cell outer membrane"/>
    <property type="evidence" value="ECO:0007669"/>
    <property type="project" value="UniProtKB-SubCell"/>
</dbReference>
<keyword evidence="5 7" id="KW-0472">Membrane</keyword>
<keyword evidence="3 7" id="KW-1134">Transmembrane beta strand</keyword>
<organism evidence="9 10">
    <name type="scientific">Kaistella flava</name>
    <name type="common">ex Peng et al. 2021</name>
    <dbReference type="NCBI Taxonomy" id="2038776"/>
    <lineage>
        <taxon>Bacteria</taxon>
        <taxon>Pseudomonadati</taxon>
        <taxon>Bacteroidota</taxon>
        <taxon>Flavobacteriia</taxon>
        <taxon>Flavobacteriales</taxon>
        <taxon>Weeksellaceae</taxon>
        <taxon>Chryseobacterium group</taxon>
        <taxon>Kaistella</taxon>
    </lineage>
</organism>
<proteinExistence type="inferred from homology"/>
<dbReference type="RefSeq" id="WP_193813393.1">
    <property type="nucleotide sequence ID" value="NZ_CP040442.1"/>
</dbReference>
<comment type="subcellular location">
    <subcellularLocation>
        <location evidence="1 7">Cell outer membrane</location>
        <topology evidence="1 7">Multi-pass membrane protein</topology>
    </subcellularLocation>
</comment>
<dbReference type="InterPro" id="IPR036942">
    <property type="entry name" value="Beta-barrel_TonB_sf"/>
</dbReference>
<evidence type="ECO:0000256" key="5">
    <source>
        <dbReference type="ARBA" id="ARBA00023136"/>
    </source>
</evidence>
<dbReference type="SUPFAM" id="SSF56935">
    <property type="entry name" value="Porins"/>
    <property type="match status" value="1"/>
</dbReference>
<evidence type="ECO:0000256" key="3">
    <source>
        <dbReference type="ARBA" id="ARBA00022452"/>
    </source>
</evidence>
<keyword evidence="6 7" id="KW-0998">Cell outer membrane</keyword>
<dbReference type="InterPro" id="IPR039426">
    <property type="entry name" value="TonB-dep_rcpt-like"/>
</dbReference>
<dbReference type="Pfam" id="PF07715">
    <property type="entry name" value="Plug"/>
    <property type="match status" value="1"/>
</dbReference>
<dbReference type="EMBL" id="CP040442">
    <property type="protein sequence ID" value="QOW10163.1"/>
    <property type="molecule type" value="Genomic_DNA"/>
</dbReference>
<dbReference type="Gene3D" id="2.60.40.1120">
    <property type="entry name" value="Carboxypeptidase-like, regulatory domain"/>
    <property type="match status" value="1"/>
</dbReference>
<dbReference type="Proteomes" id="UP000594195">
    <property type="component" value="Chromosome"/>
</dbReference>
<evidence type="ECO:0000259" key="8">
    <source>
        <dbReference type="Pfam" id="PF07715"/>
    </source>
</evidence>
<dbReference type="KEGG" id="kfa:Q73A0000_07200"/>
<dbReference type="NCBIfam" id="TIGR04057">
    <property type="entry name" value="SusC_RagA_signa"/>
    <property type="match status" value="1"/>
</dbReference>
<dbReference type="InterPro" id="IPR023996">
    <property type="entry name" value="TonB-dep_OMP_SusC/RagA"/>
</dbReference>
<gene>
    <name evidence="9" type="ORF">Q73A0000_07200</name>
</gene>
<evidence type="ECO:0000313" key="10">
    <source>
        <dbReference type="Proteomes" id="UP000594195"/>
    </source>
</evidence>
<dbReference type="NCBIfam" id="TIGR04056">
    <property type="entry name" value="OMP_RagA_SusC"/>
    <property type="match status" value="1"/>
</dbReference>
<evidence type="ECO:0000313" key="9">
    <source>
        <dbReference type="EMBL" id="QOW10163.1"/>
    </source>
</evidence>
<keyword evidence="2 7" id="KW-0813">Transport</keyword>
<dbReference type="Gene3D" id="2.170.130.10">
    <property type="entry name" value="TonB-dependent receptor, plug domain"/>
    <property type="match status" value="1"/>
</dbReference>